<dbReference type="Gramene" id="TraesJUL7D03G04522780.1">
    <property type="protein sequence ID" value="TraesJUL7D03G04522780.1.CDS1"/>
    <property type="gene ID" value="TraesJUL7D03G04522780"/>
</dbReference>
<dbReference type="Gramene" id="TraesNOR7D03G04527660.1">
    <property type="protein sequence ID" value="TraesNOR7D03G04527660.1.CDS1"/>
    <property type="gene ID" value="TraesNOR7D03G04527660"/>
</dbReference>
<dbReference type="Gramene" id="TraesMAC7D03G04470420.1">
    <property type="protein sequence ID" value="TraesMAC7D03G04470420.1.CDS1"/>
    <property type="gene ID" value="TraesMAC7D03G04470420"/>
</dbReference>
<dbReference type="AlphaFoldDB" id="A0A3B6TSD4"/>
<gene>
    <name evidence="2" type="primary">LOC123166501</name>
</gene>
<dbReference type="Gramene" id="TraesLAC7D03G04425670.1">
    <property type="protein sequence ID" value="TraesLAC7D03G04425670.1.CDS1"/>
    <property type="gene ID" value="TraesLAC7D03G04425670"/>
</dbReference>
<dbReference type="InterPro" id="IPR036047">
    <property type="entry name" value="F-box-like_dom_sf"/>
</dbReference>
<dbReference type="GeneID" id="123166501"/>
<dbReference type="Pfam" id="PF12937">
    <property type="entry name" value="F-box-like"/>
    <property type="match status" value="1"/>
</dbReference>
<organism evidence="2">
    <name type="scientific">Triticum aestivum</name>
    <name type="common">Wheat</name>
    <dbReference type="NCBI Taxonomy" id="4565"/>
    <lineage>
        <taxon>Eukaryota</taxon>
        <taxon>Viridiplantae</taxon>
        <taxon>Streptophyta</taxon>
        <taxon>Embryophyta</taxon>
        <taxon>Tracheophyta</taxon>
        <taxon>Spermatophyta</taxon>
        <taxon>Magnoliopsida</taxon>
        <taxon>Liliopsida</taxon>
        <taxon>Poales</taxon>
        <taxon>Poaceae</taxon>
        <taxon>BOP clade</taxon>
        <taxon>Pooideae</taxon>
        <taxon>Triticodae</taxon>
        <taxon>Triticeae</taxon>
        <taxon>Triticinae</taxon>
        <taxon>Triticum</taxon>
    </lineage>
</organism>
<proteinExistence type="predicted"/>
<dbReference type="STRING" id="4565.A0A3B6TSD4"/>
<dbReference type="Gramene" id="TraesCAD_scaffold_025515_01G000100.1">
    <property type="protein sequence ID" value="TraesCAD_scaffold_025515_01G000100.1"/>
    <property type="gene ID" value="TraesCAD_scaffold_025515_01G000100"/>
</dbReference>
<evidence type="ECO:0000259" key="1">
    <source>
        <dbReference type="Pfam" id="PF12937"/>
    </source>
</evidence>
<keyword evidence="3" id="KW-1185">Reference proteome</keyword>
<dbReference type="Gene3D" id="1.20.1280.50">
    <property type="match status" value="1"/>
</dbReference>
<dbReference type="PANTHER" id="PTHR31264:SF9">
    <property type="entry name" value="F-BOX DOMAIN-CONTAINING PROTEIN"/>
    <property type="match status" value="1"/>
</dbReference>
<dbReference type="Gramene" id="TraesSTA7D03G04472170.1">
    <property type="protein sequence ID" value="TraesSTA7D03G04472170.1.CDS1"/>
    <property type="gene ID" value="TraesSTA7D03G04472170"/>
</dbReference>
<dbReference type="EnsemblPlants" id="TraesCS7D02G502200.1">
    <property type="protein sequence ID" value="TraesCS7D02G502200.1.cds1"/>
    <property type="gene ID" value="TraesCS7D02G502200"/>
</dbReference>
<dbReference type="Gramene" id="TraesJAG7D03G04461580.1">
    <property type="protein sequence ID" value="TraesJAG7D03G04461580.1.CDS1"/>
    <property type="gene ID" value="TraesJAG7D03G04461580"/>
</dbReference>
<dbReference type="Gramene" id="TraesARI7D03G04555120.1">
    <property type="protein sequence ID" value="TraesARI7D03G04555120.1.CDS1"/>
    <property type="gene ID" value="TraesARI7D03G04555120"/>
</dbReference>
<reference evidence="2" key="1">
    <citation type="submission" date="2018-08" db="EMBL/GenBank/DDBJ databases">
        <authorList>
            <person name="Rossello M."/>
        </authorList>
    </citation>
    <scope>NUCLEOTIDE SEQUENCE [LARGE SCALE GENOMIC DNA]</scope>
    <source>
        <strain evidence="2">cv. Chinese Spring</strain>
    </source>
</reference>
<dbReference type="Gramene" id="TraesWEE_scaffold_038176_01G000200.1">
    <property type="protein sequence ID" value="TraesWEE_scaffold_038176_01G000200.1"/>
    <property type="gene ID" value="TraesWEE_scaffold_038176_01G000200"/>
</dbReference>
<protein>
    <recommendedName>
        <fullName evidence="1">F-box domain-containing protein</fullName>
    </recommendedName>
</protein>
<dbReference type="Gramene" id="TraesROB_scaffold_026878_01G000200.1">
    <property type="protein sequence ID" value="TraesROB_scaffold_026878_01G000200.1"/>
    <property type="gene ID" value="TraesROB_scaffold_026878_01G000200"/>
</dbReference>
<dbReference type="Proteomes" id="UP000019116">
    <property type="component" value="Chromosome 7D"/>
</dbReference>
<evidence type="ECO:0000313" key="3">
    <source>
        <dbReference type="Proteomes" id="UP000019116"/>
    </source>
</evidence>
<dbReference type="Gramene" id="TraesCLE_scaffold_042782_01G000200.1">
    <property type="protein sequence ID" value="TraesCLE_scaffold_042782_01G000200.1"/>
    <property type="gene ID" value="TraesCLE_scaffold_042782_01G000200"/>
</dbReference>
<dbReference type="PANTHER" id="PTHR31264">
    <property type="entry name" value="OS07G0554500 PROTEIN-RELATED"/>
    <property type="match status" value="1"/>
</dbReference>
<dbReference type="Gramene" id="TraesCS7D02G502200.1">
    <property type="protein sequence ID" value="TraesCS7D02G502200.1.cds1"/>
    <property type="gene ID" value="TraesCS7D02G502200"/>
</dbReference>
<dbReference type="Gramene" id="TraesPARA_EIv1.0_2629820.1">
    <property type="protein sequence ID" value="TraesPARA_EIv1.0_2629820.1.CDS1"/>
    <property type="gene ID" value="TraesPARA_EIv1.0_2629820"/>
</dbReference>
<evidence type="ECO:0000313" key="2">
    <source>
        <dbReference type="EnsemblPlants" id="TraesCS7D02G502200.1.cds1"/>
    </source>
</evidence>
<dbReference type="RefSeq" id="XP_044440244.1">
    <property type="nucleotide sequence ID" value="XM_044584309.1"/>
</dbReference>
<dbReference type="SUPFAM" id="SSF81383">
    <property type="entry name" value="F-box domain"/>
    <property type="match status" value="1"/>
</dbReference>
<dbReference type="Gramene" id="TraesCS7D03G1188200.1">
    <property type="protein sequence ID" value="TraesCS7D03G1188200.1.CDS1"/>
    <property type="gene ID" value="TraesCS7D03G1188200"/>
</dbReference>
<feature type="domain" description="F-box" evidence="1">
    <location>
        <begin position="2"/>
        <end position="46"/>
    </location>
</feature>
<accession>A0A3B6TSD4</accession>
<dbReference type="InterPro" id="IPR001810">
    <property type="entry name" value="F-box_dom"/>
</dbReference>
<dbReference type="Gramene" id="TraesLDM7D03G04485390.1">
    <property type="protein sequence ID" value="TraesLDM7D03G04485390.1.CDS1"/>
    <property type="gene ID" value="TraesLDM7D03G04485390"/>
</dbReference>
<sequence length="393" mass="44360">MDIPDHLLEQIFLRLPDLADLARASAACVSFRRLAIDGSFPRRFCRLHAPLLLGFLDPDGYHPALPPNHSAPAACALTLAADFSFAFLPSHCRWTVQDVRDGRVLLNRGPREDERSPVFRELAVCDPLHRRYVLLPPVPHDLAASLEHSFPMARDVRCKPFLIPLGVEEAAAGETTFRVILMAQCETSLSAFIFSSSTGQWQTIASKDLSDLGLDRFESITMSHGPISCQRRHYAYGRFYWDWAVISINKLLVFDTMRMEFSVADLPPGDWTGQGLVFVEAGEGRLGMFGFDGEFASHLSYTIAQNESGSPSQWQVEKSISLDSRYKYLIRDATQKYLLFTRRKTSPLEKLLFEYFSLDVKTMQLQMVCAKQCTLHTLIYTNFPPSLLSLPTI</sequence>
<reference evidence="2" key="2">
    <citation type="submission" date="2018-10" db="UniProtKB">
        <authorList>
            <consortium name="EnsemblPlants"/>
        </authorList>
    </citation>
    <scope>IDENTIFICATION</scope>
</reference>
<name>A0A3B6TSD4_WHEAT</name>